<dbReference type="PATRIC" id="fig|291169.3.peg.2073"/>
<dbReference type="PROSITE" id="PS52015">
    <property type="entry name" value="TONB_CTD"/>
    <property type="match status" value="1"/>
</dbReference>
<keyword evidence="7" id="KW-0653">Protein transport</keyword>
<evidence type="ECO:0000256" key="8">
    <source>
        <dbReference type="ARBA" id="ARBA00022989"/>
    </source>
</evidence>
<dbReference type="Gene3D" id="3.30.1150.10">
    <property type="match status" value="1"/>
</dbReference>
<keyword evidence="9 11" id="KW-0472">Membrane</keyword>
<evidence type="ECO:0000256" key="6">
    <source>
        <dbReference type="ARBA" id="ARBA00022692"/>
    </source>
</evidence>
<dbReference type="InterPro" id="IPR051045">
    <property type="entry name" value="TonB-dependent_transducer"/>
</dbReference>
<dbReference type="SUPFAM" id="SSF74653">
    <property type="entry name" value="TolA/TonB C-terminal domain"/>
    <property type="match status" value="1"/>
</dbReference>
<evidence type="ECO:0000256" key="1">
    <source>
        <dbReference type="ARBA" id="ARBA00004383"/>
    </source>
</evidence>
<name>A0A1E3GQ35_9GAMM</name>
<dbReference type="GO" id="GO:0031992">
    <property type="term" value="F:energy transducer activity"/>
    <property type="evidence" value="ECO:0007669"/>
    <property type="project" value="TreeGrafter"/>
</dbReference>
<dbReference type="NCBIfam" id="TIGR01352">
    <property type="entry name" value="tonB_Cterm"/>
    <property type="match status" value="1"/>
</dbReference>
<comment type="subcellular location">
    <subcellularLocation>
        <location evidence="1">Cell inner membrane</location>
        <topology evidence="1">Single-pass membrane protein</topology>
        <orientation evidence="1">Periplasmic side</orientation>
    </subcellularLocation>
</comment>
<evidence type="ECO:0000256" key="4">
    <source>
        <dbReference type="ARBA" id="ARBA00022475"/>
    </source>
</evidence>
<keyword evidence="3" id="KW-0813">Transport</keyword>
<evidence type="ECO:0000256" key="10">
    <source>
        <dbReference type="SAM" id="MobiDB-lite"/>
    </source>
</evidence>
<evidence type="ECO:0000313" key="13">
    <source>
        <dbReference type="EMBL" id="ODN66182.1"/>
    </source>
</evidence>
<accession>A0A1E3GQ35</accession>
<comment type="caution">
    <text evidence="13">The sequence shown here is derived from an EMBL/GenBank/DDBJ whole genome shotgun (WGS) entry which is preliminary data.</text>
</comment>
<keyword evidence="5" id="KW-0997">Cell inner membrane</keyword>
<dbReference type="STRING" id="291169.A9E74_02062"/>
<gene>
    <name evidence="13" type="ORF">A9E74_02062</name>
</gene>
<evidence type="ECO:0000313" key="14">
    <source>
        <dbReference type="Proteomes" id="UP000094379"/>
    </source>
</evidence>
<dbReference type="InterPro" id="IPR037682">
    <property type="entry name" value="TonB_C"/>
</dbReference>
<evidence type="ECO:0000259" key="12">
    <source>
        <dbReference type="PROSITE" id="PS52015"/>
    </source>
</evidence>
<dbReference type="PANTHER" id="PTHR33446:SF2">
    <property type="entry name" value="PROTEIN TONB"/>
    <property type="match status" value="1"/>
</dbReference>
<evidence type="ECO:0000256" key="7">
    <source>
        <dbReference type="ARBA" id="ARBA00022927"/>
    </source>
</evidence>
<evidence type="ECO:0000256" key="5">
    <source>
        <dbReference type="ARBA" id="ARBA00022519"/>
    </source>
</evidence>
<proteinExistence type="inferred from homology"/>
<keyword evidence="14" id="KW-1185">Reference proteome</keyword>
<evidence type="ECO:0000256" key="9">
    <source>
        <dbReference type="ARBA" id="ARBA00023136"/>
    </source>
</evidence>
<comment type="similarity">
    <text evidence="2">Belongs to the TonB family.</text>
</comment>
<protein>
    <submittedName>
        <fullName evidence="13">Gram-negative bacterial tonB protein</fullName>
    </submittedName>
</protein>
<feature type="domain" description="TonB C-terminal" evidence="12">
    <location>
        <begin position="181"/>
        <end position="273"/>
    </location>
</feature>
<evidence type="ECO:0000256" key="2">
    <source>
        <dbReference type="ARBA" id="ARBA00006555"/>
    </source>
</evidence>
<dbReference type="GO" id="GO:0015031">
    <property type="term" value="P:protein transport"/>
    <property type="evidence" value="ECO:0007669"/>
    <property type="project" value="UniProtKB-KW"/>
</dbReference>
<dbReference type="PANTHER" id="PTHR33446">
    <property type="entry name" value="PROTEIN TONB-RELATED"/>
    <property type="match status" value="1"/>
</dbReference>
<dbReference type="Proteomes" id="UP000094379">
    <property type="component" value="Unassembled WGS sequence"/>
</dbReference>
<dbReference type="AlphaFoldDB" id="A0A1E3GQ35"/>
<dbReference type="EMBL" id="MCRI01000025">
    <property type="protein sequence ID" value="ODN66182.1"/>
    <property type="molecule type" value="Genomic_DNA"/>
</dbReference>
<dbReference type="InterPro" id="IPR006260">
    <property type="entry name" value="TonB/TolA_C"/>
</dbReference>
<dbReference type="GO" id="GO:0098797">
    <property type="term" value="C:plasma membrane protein complex"/>
    <property type="evidence" value="ECO:0007669"/>
    <property type="project" value="TreeGrafter"/>
</dbReference>
<keyword evidence="6 11" id="KW-0812">Transmembrane</keyword>
<keyword evidence="4" id="KW-1003">Cell membrane</keyword>
<feature type="compositionally biased region" description="Low complexity" evidence="10">
    <location>
        <begin position="132"/>
        <end position="143"/>
    </location>
</feature>
<evidence type="ECO:0000256" key="11">
    <source>
        <dbReference type="SAM" id="Phobius"/>
    </source>
</evidence>
<feature type="transmembrane region" description="Helical" evidence="11">
    <location>
        <begin position="6"/>
        <end position="27"/>
    </location>
</feature>
<evidence type="ECO:0000256" key="3">
    <source>
        <dbReference type="ARBA" id="ARBA00022448"/>
    </source>
</evidence>
<feature type="region of interest" description="Disordered" evidence="10">
    <location>
        <begin position="78"/>
        <end position="167"/>
    </location>
</feature>
<organism evidence="13 14">
    <name type="scientific">Methylophaga muralis</name>
    <dbReference type="NCBI Taxonomy" id="291169"/>
    <lineage>
        <taxon>Bacteria</taxon>
        <taxon>Pseudomonadati</taxon>
        <taxon>Pseudomonadota</taxon>
        <taxon>Gammaproteobacteria</taxon>
        <taxon>Thiotrichales</taxon>
        <taxon>Piscirickettsiaceae</taxon>
        <taxon>Methylophaga</taxon>
    </lineage>
</organism>
<dbReference type="RefSeq" id="WP_069296483.1">
    <property type="nucleotide sequence ID" value="NZ_MCRI01000025.1"/>
</dbReference>
<sequence>MIKFRYWLLAILSAMSIHVFAFGMYTIKHPHSLKPVPPVVEAGITIDISMLDATTMEKQQAAAAVEPMTNIDEQTTITEVQERNNDPVQIEQKPTKTETKKPLQQTDIKKAVNTAPAIDKLEPNPKTSENLAATTEPAEHAAANSEKQLENTQIAEQGEASESSSISSQAASAIQQAAQQTYFSLLARTLAEKKRYPGISRRRGEQGVVQLFFIVTRDGKIRESRIDASSGFQRLDQAVMEMLEKAQPLPAFPAEMSQQQLEVKVPIAFELSS</sequence>
<dbReference type="Pfam" id="PF03544">
    <property type="entry name" value="TonB_C"/>
    <property type="match status" value="1"/>
</dbReference>
<dbReference type="GO" id="GO:0055085">
    <property type="term" value="P:transmembrane transport"/>
    <property type="evidence" value="ECO:0007669"/>
    <property type="project" value="InterPro"/>
</dbReference>
<reference evidence="13 14" key="1">
    <citation type="submission" date="2016-07" db="EMBL/GenBank/DDBJ databases">
        <title>Draft Genome Sequence of Methylophaga muralis Bur 1.</title>
        <authorList>
            <person name="Vasilenko O.V."/>
            <person name="Doronina N.V."/>
            <person name="Shmareva M.N."/>
            <person name="Tarlachkov S.V."/>
            <person name="Mustakhimov I."/>
            <person name="Trotsenko Y.A."/>
        </authorList>
    </citation>
    <scope>NUCLEOTIDE SEQUENCE [LARGE SCALE GENOMIC DNA]</scope>
    <source>
        <strain evidence="13 14">Bur 1</strain>
    </source>
</reference>
<keyword evidence="8 11" id="KW-1133">Transmembrane helix</keyword>
<feature type="compositionally biased region" description="Low complexity" evidence="10">
    <location>
        <begin position="153"/>
        <end position="167"/>
    </location>
</feature>